<sequence length="77" mass="7985">MKNDPSISAQLAKLEPNQVGLLAWSLLAHPQGMTSGIPGIPGQPDPDTPQPSEPTTPTQPPDNGEPLIPDNTPSPDA</sequence>
<dbReference type="AlphaFoldDB" id="A0A7Y8BTR7"/>
<organism evidence="2 3">
    <name type="scientific">Pseudomonas gingeri</name>
    <dbReference type="NCBI Taxonomy" id="117681"/>
    <lineage>
        <taxon>Bacteria</taxon>
        <taxon>Pseudomonadati</taxon>
        <taxon>Pseudomonadota</taxon>
        <taxon>Gammaproteobacteria</taxon>
        <taxon>Pseudomonadales</taxon>
        <taxon>Pseudomonadaceae</taxon>
        <taxon>Pseudomonas</taxon>
    </lineage>
</organism>
<evidence type="ECO:0000313" key="2">
    <source>
        <dbReference type="EMBL" id="NWB87693.1"/>
    </source>
</evidence>
<evidence type="ECO:0000256" key="1">
    <source>
        <dbReference type="SAM" id="MobiDB-lite"/>
    </source>
</evidence>
<gene>
    <name evidence="2" type="ORF">HX830_22750</name>
</gene>
<comment type="caution">
    <text evidence="2">The sequence shown here is derived from an EMBL/GenBank/DDBJ whole genome shotgun (WGS) entry which is preliminary data.</text>
</comment>
<reference evidence="2 3" key="1">
    <citation type="submission" date="2020-04" db="EMBL/GenBank/DDBJ databases">
        <title>Molecular characterization of pseudomonads from Agaricus bisporus reveal novel blotch 2 pathogens in Western Europe.</title>
        <authorList>
            <person name="Taparia T."/>
            <person name="Krijger M."/>
            <person name="Haynes E."/>
            <person name="Elpinstone J.G."/>
            <person name="Noble R."/>
            <person name="Van Der Wolf J."/>
        </authorList>
    </citation>
    <scope>NUCLEOTIDE SEQUENCE [LARGE SCALE GENOMIC DNA]</scope>
    <source>
        <strain evidence="2 3">G9001</strain>
    </source>
</reference>
<accession>A0A7Y8BTR7</accession>
<dbReference type="EMBL" id="JACAQA010000019">
    <property type="protein sequence ID" value="NWB87693.1"/>
    <property type="molecule type" value="Genomic_DNA"/>
</dbReference>
<feature type="compositionally biased region" description="Pro residues" evidence="1">
    <location>
        <begin position="41"/>
        <end position="60"/>
    </location>
</feature>
<name>A0A7Y8BTR7_9PSED</name>
<proteinExistence type="predicted"/>
<dbReference type="RefSeq" id="WP_103498263.1">
    <property type="nucleotide sequence ID" value="NZ_JACAQA010000019.1"/>
</dbReference>
<evidence type="ECO:0000313" key="3">
    <source>
        <dbReference type="Proteomes" id="UP000522864"/>
    </source>
</evidence>
<dbReference type="Proteomes" id="UP000522864">
    <property type="component" value="Unassembled WGS sequence"/>
</dbReference>
<protein>
    <submittedName>
        <fullName evidence="2">Uncharacterized protein</fullName>
    </submittedName>
</protein>
<feature type="region of interest" description="Disordered" evidence="1">
    <location>
        <begin position="31"/>
        <end position="77"/>
    </location>
</feature>